<accession>A0AAD9VEA8</accession>
<keyword evidence="2" id="KW-1185">Reference proteome</keyword>
<evidence type="ECO:0000313" key="1">
    <source>
        <dbReference type="EMBL" id="KAK2571306.1"/>
    </source>
</evidence>
<comment type="caution">
    <text evidence="1">The sequence shown here is derived from an EMBL/GenBank/DDBJ whole genome shotgun (WGS) entry which is preliminary data.</text>
</comment>
<dbReference type="AlphaFoldDB" id="A0AAD9VEA8"/>
<dbReference type="EMBL" id="JARQWQ010000006">
    <property type="protein sequence ID" value="KAK2571306.1"/>
    <property type="molecule type" value="Genomic_DNA"/>
</dbReference>
<name>A0AAD9VEA8_ACRCE</name>
<reference evidence="1" key="1">
    <citation type="journal article" date="2023" name="G3 (Bethesda)">
        <title>Whole genome assembly and annotation of the endangered Caribbean coral Acropora cervicornis.</title>
        <authorList>
            <person name="Selwyn J.D."/>
            <person name="Vollmer S.V."/>
        </authorList>
    </citation>
    <scope>NUCLEOTIDE SEQUENCE</scope>
    <source>
        <strain evidence="1">K2</strain>
    </source>
</reference>
<reference evidence="1" key="2">
    <citation type="journal article" date="2023" name="Science">
        <title>Genomic signatures of disease resistance in endangered staghorn corals.</title>
        <authorList>
            <person name="Vollmer S.V."/>
            <person name="Selwyn J.D."/>
            <person name="Despard B.A."/>
            <person name="Roesel C.L."/>
        </authorList>
    </citation>
    <scope>NUCLEOTIDE SEQUENCE</scope>
    <source>
        <strain evidence="1">K2</strain>
    </source>
</reference>
<proteinExistence type="predicted"/>
<dbReference type="Proteomes" id="UP001249851">
    <property type="component" value="Unassembled WGS sequence"/>
</dbReference>
<gene>
    <name evidence="1" type="ORF">P5673_003886</name>
</gene>
<organism evidence="1 2">
    <name type="scientific">Acropora cervicornis</name>
    <name type="common">Staghorn coral</name>
    <dbReference type="NCBI Taxonomy" id="6130"/>
    <lineage>
        <taxon>Eukaryota</taxon>
        <taxon>Metazoa</taxon>
        <taxon>Cnidaria</taxon>
        <taxon>Anthozoa</taxon>
        <taxon>Hexacorallia</taxon>
        <taxon>Scleractinia</taxon>
        <taxon>Astrocoeniina</taxon>
        <taxon>Acroporidae</taxon>
        <taxon>Acropora</taxon>
    </lineage>
</organism>
<evidence type="ECO:0000313" key="2">
    <source>
        <dbReference type="Proteomes" id="UP001249851"/>
    </source>
</evidence>
<protein>
    <submittedName>
        <fullName evidence="1">Uncharacterized protein</fullName>
    </submittedName>
</protein>
<sequence length="266" mass="30334">MALSSSVISARVPQQENLILSQDCPMVSCQILEQLRQKLKRKWHEATEANEWQDKLKEDLLAKHGLPNPFLLQMQEHVQAASSLSMREKQIMQDKKDMEMEEWIIDPDKLTEREDHFTTEHYCKKLTDFLRMVSNLTCDFKSSLEAGGLKLFVTTVASVEFKSAAFSTFSPLSMSKSIMLSISTWKKISFATWETVAAQIDEGSFGLTASSFIPVEVHADDEKIKSQNFDVFIFSKCTGDYVELKTPQYFLEKLAAHVALAEFMKP</sequence>